<proteinExistence type="predicted"/>
<gene>
    <name evidence="2" type="ORF">JL102_05385</name>
</gene>
<accession>A0A937JYD1</accession>
<dbReference type="Pfam" id="PF03992">
    <property type="entry name" value="ABM"/>
    <property type="match status" value="1"/>
</dbReference>
<feature type="domain" description="ABM" evidence="1">
    <location>
        <begin position="4"/>
        <end position="69"/>
    </location>
</feature>
<protein>
    <submittedName>
        <fullName evidence="2">Antibiotic biosynthesis monooxygenase</fullName>
    </submittedName>
</protein>
<comment type="caution">
    <text evidence="2">The sequence shown here is derived from an EMBL/GenBank/DDBJ whole genome shotgun (WGS) entry which is preliminary data.</text>
</comment>
<reference evidence="2" key="1">
    <citation type="submission" date="2021-01" db="EMBL/GenBank/DDBJ databases">
        <title>Fulvivirga kasyanovii gen. nov., sp nov., a novel member of the phylum Bacteroidetes isolated from seawater in a mussel farm.</title>
        <authorList>
            <person name="Zhao L.-H."/>
            <person name="Wang Z.-J."/>
        </authorList>
    </citation>
    <scope>NUCLEOTIDE SEQUENCE</scope>
    <source>
        <strain evidence="2">2943</strain>
    </source>
</reference>
<keyword evidence="3" id="KW-1185">Reference proteome</keyword>
<evidence type="ECO:0000313" key="3">
    <source>
        <dbReference type="Proteomes" id="UP000659388"/>
    </source>
</evidence>
<evidence type="ECO:0000313" key="2">
    <source>
        <dbReference type="EMBL" id="MBL3655554.1"/>
    </source>
</evidence>
<keyword evidence="2" id="KW-0503">Monooxygenase</keyword>
<dbReference type="AlphaFoldDB" id="A0A937JYD1"/>
<dbReference type="SUPFAM" id="SSF54909">
    <property type="entry name" value="Dimeric alpha+beta barrel"/>
    <property type="match status" value="1"/>
</dbReference>
<dbReference type="EMBL" id="JAESIY010000002">
    <property type="protein sequence ID" value="MBL3655554.1"/>
    <property type="molecule type" value="Genomic_DNA"/>
</dbReference>
<dbReference type="InterPro" id="IPR007138">
    <property type="entry name" value="ABM_dom"/>
</dbReference>
<dbReference type="GO" id="GO:0004497">
    <property type="term" value="F:monooxygenase activity"/>
    <property type="evidence" value="ECO:0007669"/>
    <property type="project" value="UniProtKB-KW"/>
</dbReference>
<sequence>MKTIHVSAKIKIQPGKSEEFKEISRKCVDLVKEKDQGTLAYDWFFSDDETECEVRESYTDSNAMMEHMRNLQDELGGLFALGHDLELVFYGDLSEQVREAIAPFNPKIYGYGFSLNS</sequence>
<organism evidence="2 3">
    <name type="scientific">Fulvivirga sediminis</name>
    <dbReference type="NCBI Taxonomy" id="2803949"/>
    <lineage>
        <taxon>Bacteria</taxon>
        <taxon>Pseudomonadati</taxon>
        <taxon>Bacteroidota</taxon>
        <taxon>Cytophagia</taxon>
        <taxon>Cytophagales</taxon>
        <taxon>Fulvivirgaceae</taxon>
        <taxon>Fulvivirga</taxon>
    </lineage>
</organism>
<dbReference type="Gene3D" id="3.30.70.100">
    <property type="match status" value="1"/>
</dbReference>
<dbReference type="RefSeq" id="WP_202243219.1">
    <property type="nucleotide sequence ID" value="NZ_JAESIY010000002.1"/>
</dbReference>
<keyword evidence="2" id="KW-0560">Oxidoreductase</keyword>
<name>A0A937JYD1_9BACT</name>
<dbReference type="Proteomes" id="UP000659388">
    <property type="component" value="Unassembled WGS sequence"/>
</dbReference>
<evidence type="ECO:0000259" key="1">
    <source>
        <dbReference type="Pfam" id="PF03992"/>
    </source>
</evidence>
<dbReference type="InterPro" id="IPR011008">
    <property type="entry name" value="Dimeric_a/b-barrel"/>
</dbReference>